<name>A0A974HFP7_XENLA</name>
<organism evidence="2 3">
    <name type="scientific">Xenopus laevis</name>
    <name type="common">African clawed frog</name>
    <dbReference type="NCBI Taxonomy" id="8355"/>
    <lineage>
        <taxon>Eukaryota</taxon>
        <taxon>Metazoa</taxon>
        <taxon>Chordata</taxon>
        <taxon>Craniata</taxon>
        <taxon>Vertebrata</taxon>
        <taxon>Euteleostomi</taxon>
        <taxon>Amphibia</taxon>
        <taxon>Batrachia</taxon>
        <taxon>Anura</taxon>
        <taxon>Pipoidea</taxon>
        <taxon>Pipidae</taxon>
        <taxon>Xenopodinae</taxon>
        <taxon>Xenopus</taxon>
        <taxon>Xenopus</taxon>
    </lineage>
</organism>
<reference evidence="3" key="1">
    <citation type="journal article" date="2016" name="Nature">
        <title>Genome evolution in the allotetraploid frog Xenopus laevis.</title>
        <authorList>
            <person name="Session A.M."/>
            <person name="Uno Y."/>
            <person name="Kwon T."/>
            <person name="Chapman J.A."/>
            <person name="Toyoda A."/>
            <person name="Takahashi S."/>
            <person name="Fukui A."/>
            <person name="Hikosaka A."/>
            <person name="Suzuki A."/>
            <person name="Kondo M."/>
            <person name="van Heeringen S.J."/>
            <person name="Quigley I."/>
            <person name="Heinz S."/>
            <person name="Ogino H."/>
            <person name="Ochi H."/>
            <person name="Hellsten U."/>
            <person name="Lyons J.B."/>
            <person name="Simakov O."/>
            <person name="Putnam N."/>
            <person name="Stites J."/>
            <person name="Kuroki Y."/>
            <person name="Tanaka T."/>
            <person name="Michiue T."/>
            <person name="Watanabe M."/>
            <person name="Bogdanovic O."/>
            <person name="Lister R."/>
            <person name="Georgiou G."/>
            <person name="Paranjpe S.S."/>
            <person name="van Kruijsbergen I."/>
            <person name="Shu S."/>
            <person name="Carlson J."/>
            <person name="Kinoshita T."/>
            <person name="Ohta Y."/>
            <person name="Mawaribuchi S."/>
            <person name="Jenkins J."/>
            <person name="Grimwood J."/>
            <person name="Schmutz J."/>
            <person name="Mitros T."/>
            <person name="Mozaffari S.V."/>
            <person name="Suzuki Y."/>
            <person name="Haramoto Y."/>
            <person name="Yamamoto T.S."/>
            <person name="Takagi C."/>
            <person name="Heald R."/>
            <person name="Miller K."/>
            <person name="Haudenschild C."/>
            <person name="Kitzman J."/>
            <person name="Nakayama T."/>
            <person name="Izutsu Y."/>
            <person name="Robert J."/>
            <person name="Fortriede J."/>
            <person name="Burns K."/>
            <person name="Lotay V."/>
            <person name="Karimi K."/>
            <person name="Yasuoka Y."/>
            <person name="Dichmann D.S."/>
            <person name="Flajnik M.F."/>
            <person name="Houston D.W."/>
            <person name="Shendure J."/>
            <person name="DuPasquier L."/>
            <person name="Vize P.D."/>
            <person name="Zorn A.M."/>
            <person name="Ito M."/>
            <person name="Marcotte E.M."/>
            <person name="Wallingford J.B."/>
            <person name="Ito Y."/>
            <person name="Asashima M."/>
            <person name="Ueno N."/>
            <person name="Matsuda Y."/>
            <person name="Veenstra G.J."/>
            <person name="Fujiyama A."/>
            <person name="Harland R.M."/>
            <person name="Taira M."/>
            <person name="Rokhsar D.S."/>
        </authorList>
    </citation>
    <scope>NUCLEOTIDE SEQUENCE [LARGE SCALE GENOMIC DNA]</scope>
    <source>
        <strain evidence="3">J</strain>
    </source>
</reference>
<sequence>MTCLASLDLSQDPSGEASAERGSSADRLKWSGVVPEDPCLKRIRSCLMLLGCRDSSMEWRPIASSSRQKTLECGFFNWSFSFSSFRRRRSDWLIAGPGSVF</sequence>
<proteinExistence type="predicted"/>
<protein>
    <submittedName>
        <fullName evidence="2">Uncharacterized protein</fullName>
    </submittedName>
</protein>
<accession>A0A974HFP7</accession>
<evidence type="ECO:0000256" key="1">
    <source>
        <dbReference type="SAM" id="MobiDB-lite"/>
    </source>
</evidence>
<evidence type="ECO:0000313" key="2">
    <source>
        <dbReference type="EMBL" id="OCT76265.1"/>
    </source>
</evidence>
<gene>
    <name evidence="2" type="ORF">XELAEV_18031460mg</name>
</gene>
<dbReference type="AlphaFoldDB" id="A0A974HFP7"/>
<dbReference type="EMBL" id="CM004476">
    <property type="protein sequence ID" value="OCT76265.1"/>
    <property type="molecule type" value="Genomic_DNA"/>
</dbReference>
<evidence type="ECO:0000313" key="3">
    <source>
        <dbReference type="Proteomes" id="UP000694892"/>
    </source>
</evidence>
<dbReference type="Proteomes" id="UP000694892">
    <property type="component" value="Chromosome 6L"/>
</dbReference>
<feature type="region of interest" description="Disordered" evidence="1">
    <location>
        <begin position="1"/>
        <end position="25"/>
    </location>
</feature>